<reference evidence="2 3" key="1">
    <citation type="submission" date="2017-08" db="EMBL/GenBank/DDBJ databases">
        <title>The complete genome sequence of Maribacter sp. B1, isolated from deep-sea sediment.</title>
        <authorList>
            <person name="Wu Y.-H."/>
            <person name="Cheng H."/>
            <person name="Xu X.-W."/>
        </authorList>
    </citation>
    <scope>NUCLEOTIDE SEQUENCE [LARGE SCALE GENOMIC DNA]</scope>
    <source>
        <strain evidence="2 3">B1</strain>
    </source>
</reference>
<proteinExistence type="predicted"/>
<gene>
    <name evidence="2" type="ORF">CJ263_13585</name>
</gene>
<organism evidence="2 3">
    <name type="scientific">Maribacter cobaltidurans</name>
    <dbReference type="NCBI Taxonomy" id="1178778"/>
    <lineage>
        <taxon>Bacteria</taxon>
        <taxon>Pseudomonadati</taxon>
        <taxon>Bacteroidota</taxon>
        <taxon>Flavobacteriia</taxon>
        <taxon>Flavobacteriales</taxon>
        <taxon>Flavobacteriaceae</taxon>
        <taxon>Maribacter</taxon>
    </lineage>
</organism>
<sequence>MKKSHNIASSKGKNLKGYFPGPVFWDVDPSVLDVEKDKIFIIERVLSRNMGDPQYFELLERLYPISDIVRCAKKSEQICGNSSIRAVAKRYGIRPDHMKNYNPSFG</sequence>
<feature type="domain" description="DUF6922" evidence="1">
    <location>
        <begin position="20"/>
        <end position="70"/>
    </location>
</feature>
<dbReference type="Proteomes" id="UP000215244">
    <property type="component" value="Chromosome"/>
</dbReference>
<accession>A0A223V7N5</accession>
<dbReference type="KEGG" id="marb:CJ263_13585"/>
<name>A0A223V7N5_9FLAO</name>
<dbReference type="InterPro" id="IPR053830">
    <property type="entry name" value="DUF6922"/>
</dbReference>
<keyword evidence="3" id="KW-1185">Reference proteome</keyword>
<evidence type="ECO:0000313" key="2">
    <source>
        <dbReference type="EMBL" id="ASV31160.1"/>
    </source>
</evidence>
<dbReference type="Pfam" id="PF21956">
    <property type="entry name" value="DUF6922"/>
    <property type="match status" value="1"/>
</dbReference>
<evidence type="ECO:0000313" key="3">
    <source>
        <dbReference type="Proteomes" id="UP000215244"/>
    </source>
</evidence>
<protein>
    <recommendedName>
        <fullName evidence="1">DUF6922 domain-containing protein</fullName>
    </recommendedName>
</protein>
<dbReference type="RefSeq" id="WP_094997772.1">
    <property type="nucleotide sequence ID" value="NZ_BMJL01000012.1"/>
</dbReference>
<dbReference type="AlphaFoldDB" id="A0A223V7N5"/>
<dbReference type="EMBL" id="CP022957">
    <property type="protein sequence ID" value="ASV31160.1"/>
    <property type="molecule type" value="Genomic_DNA"/>
</dbReference>
<evidence type="ECO:0000259" key="1">
    <source>
        <dbReference type="Pfam" id="PF21956"/>
    </source>
</evidence>